<feature type="non-terminal residue" evidence="1">
    <location>
        <position position="1"/>
    </location>
</feature>
<dbReference type="AlphaFoldDB" id="A0A3L6RSN6"/>
<keyword evidence="2" id="KW-1185">Reference proteome</keyword>
<proteinExistence type="predicted"/>
<evidence type="ECO:0000313" key="2">
    <source>
        <dbReference type="Proteomes" id="UP000275267"/>
    </source>
</evidence>
<gene>
    <name evidence="1" type="ORF">C2845_PM11G01810</name>
</gene>
<evidence type="ECO:0000313" key="1">
    <source>
        <dbReference type="EMBL" id="RLN08759.1"/>
    </source>
</evidence>
<dbReference type="Proteomes" id="UP000275267">
    <property type="component" value="Unassembled WGS sequence"/>
</dbReference>
<sequence>TSSSEDEISSMCRENLKMIQNLVVQMVPIFGANPGVPEDLRTRSWRLNGTISGTRNPGVIGDRRSISRGCDHVRAWRSSIGLVKQKGNRAAEQPINSLFFLANHS</sequence>
<accession>A0A3L6RSN6</accession>
<protein>
    <submittedName>
        <fullName evidence="1">Uncharacterized protein</fullName>
    </submittedName>
</protein>
<comment type="caution">
    <text evidence="1">The sequence shown here is derived from an EMBL/GenBank/DDBJ whole genome shotgun (WGS) entry which is preliminary data.</text>
</comment>
<dbReference type="EMBL" id="PQIB02000007">
    <property type="protein sequence ID" value="RLN08759.1"/>
    <property type="molecule type" value="Genomic_DNA"/>
</dbReference>
<name>A0A3L6RSN6_PANMI</name>
<reference evidence="2" key="1">
    <citation type="journal article" date="2019" name="Nat. Commun.">
        <title>The genome of broomcorn millet.</title>
        <authorList>
            <person name="Zou C."/>
            <person name="Miki D."/>
            <person name="Li D."/>
            <person name="Tang Q."/>
            <person name="Xiao L."/>
            <person name="Rajput S."/>
            <person name="Deng P."/>
            <person name="Jia W."/>
            <person name="Huang R."/>
            <person name="Zhang M."/>
            <person name="Sun Y."/>
            <person name="Hu J."/>
            <person name="Fu X."/>
            <person name="Schnable P.S."/>
            <person name="Li F."/>
            <person name="Zhang H."/>
            <person name="Feng B."/>
            <person name="Zhu X."/>
            <person name="Liu R."/>
            <person name="Schnable J.C."/>
            <person name="Zhu J.-K."/>
            <person name="Zhang H."/>
        </authorList>
    </citation>
    <scope>NUCLEOTIDE SEQUENCE [LARGE SCALE GENOMIC DNA]</scope>
</reference>
<organism evidence="1 2">
    <name type="scientific">Panicum miliaceum</name>
    <name type="common">Proso millet</name>
    <name type="synonym">Broomcorn millet</name>
    <dbReference type="NCBI Taxonomy" id="4540"/>
    <lineage>
        <taxon>Eukaryota</taxon>
        <taxon>Viridiplantae</taxon>
        <taxon>Streptophyta</taxon>
        <taxon>Embryophyta</taxon>
        <taxon>Tracheophyta</taxon>
        <taxon>Spermatophyta</taxon>
        <taxon>Magnoliopsida</taxon>
        <taxon>Liliopsida</taxon>
        <taxon>Poales</taxon>
        <taxon>Poaceae</taxon>
        <taxon>PACMAD clade</taxon>
        <taxon>Panicoideae</taxon>
        <taxon>Panicodae</taxon>
        <taxon>Paniceae</taxon>
        <taxon>Panicinae</taxon>
        <taxon>Panicum</taxon>
        <taxon>Panicum sect. Panicum</taxon>
    </lineage>
</organism>